<keyword evidence="2" id="KW-1185">Reference proteome</keyword>
<accession>A0AAW0T763</accession>
<evidence type="ECO:0000313" key="1">
    <source>
        <dbReference type="EMBL" id="KAK8383395.1"/>
    </source>
</evidence>
<evidence type="ECO:0000313" key="2">
    <source>
        <dbReference type="Proteomes" id="UP001487740"/>
    </source>
</evidence>
<name>A0AAW0T763_SCYPA</name>
<organism evidence="1 2">
    <name type="scientific">Scylla paramamosain</name>
    <name type="common">Mud crab</name>
    <dbReference type="NCBI Taxonomy" id="85552"/>
    <lineage>
        <taxon>Eukaryota</taxon>
        <taxon>Metazoa</taxon>
        <taxon>Ecdysozoa</taxon>
        <taxon>Arthropoda</taxon>
        <taxon>Crustacea</taxon>
        <taxon>Multicrustacea</taxon>
        <taxon>Malacostraca</taxon>
        <taxon>Eumalacostraca</taxon>
        <taxon>Eucarida</taxon>
        <taxon>Decapoda</taxon>
        <taxon>Pleocyemata</taxon>
        <taxon>Brachyura</taxon>
        <taxon>Eubrachyura</taxon>
        <taxon>Portunoidea</taxon>
        <taxon>Portunidae</taxon>
        <taxon>Portuninae</taxon>
        <taxon>Scylla</taxon>
    </lineage>
</organism>
<dbReference type="AlphaFoldDB" id="A0AAW0T763"/>
<gene>
    <name evidence="1" type="ORF">O3P69_019048</name>
</gene>
<sequence>MTGEKVELLLRVLSTKTEQQRAIRCAHEGLGTSIESKRVVNECLTKWFHTLVGYREATSTKSAIQASQFGYGCQAPTTCGPSLLGEMQSWLAKGSIHD</sequence>
<dbReference type="EMBL" id="JARAKH010000037">
    <property type="protein sequence ID" value="KAK8383395.1"/>
    <property type="molecule type" value="Genomic_DNA"/>
</dbReference>
<dbReference type="Proteomes" id="UP001487740">
    <property type="component" value="Unassembled WGS sequence"/>
</dbReference>
<protein>
    <submittedName>
        <fullName evidence="1">Uncharacterized protein</fullName>
    </submittedName>
</protein>
<proteinExistence type="predicted"/>
<reference evidence="1 2" key="1">
    <citation type="submission" date="2023-03" db="EMBL/GenBank/DDBJ databases">
        <title>High-quality genome of Scylla paramamosain provides insights in environmental adaptation.</title>
        <authorList>
            <person name="Zhang L."/>
        </authorList>
    </citation>
    <scope>NUCLEOTIDE SEQUENCE [LARGE SCALE GENOMIC DNA]</scope>
    <source>
        <strain evidence="1">LZ_2023a</strain>
        <tissue evidence="1">Muscle</tissue>
    </source>
</reference>
<comment type="caution">
    <text evidence="1">The sequence shown here is derived from an EMBL/GenBank/DDBJ whole genome shotgun (WGS) entry which is preliminary data.</text>
</comment>